<dbReference type="STRING" id="1194695.A0A5A7U405"/>
<dbReference type="Gene3D" id="3.40.30.10">
    <property type="entry name" value="Glutaredoxin"/>
    <property type="match status" value="1"/>
</dbReference>
<dbReference type="AlphaFoldDB" id="A0A5A7U405"/>
<dbReference type="GO" id="GO:0016853">
    <property type="term" value="F:isomerase activity"/>
    <property type="evidence" value="ECO:0007669"/>
    <property type="project" value="UniProtKB-KW"/>
</dbReference>
<feature type="compositionally biased region" description="Basic and acidic residues" evidence="1">
    <location>
        <begin position="16"/>
        <end position="34"/>
    </location>
</feature>
<evidence type="ECO:0000313" key="3">
    <source>
        <dbReference type="Proteomes" id="UP000321393"/>
    </source>
</evidence>
<sequence length="132" mass="14771">MICCLEAMVLSNEIDVHKRDGDKKDGDDEGDQKKVKVHKKDGDEEDEVEQRDQKNVKVAAFDNRIGSKFLLESDSSSSNIEEFARGLYDGTLSPYFISQLIPNNDGASIEIVVGRTFDELDLKNTNNVFLGN</sequence>
<organism evidence="2 3">
    <name type="scientific">Cucumis melo var. makuwa</name>
    <name type="common">Oriental melon</name>
    <dbReference type="NCBI Taxonomy" id="1194695"/>
    <lineage>
        <taxon>Eukaryota</taxon>
        <taxon>Viridiplantae</taxon>
        <taxon>Streptophyta</taxon>
        <taxon>Embryophyta</taxon>
        <taxon>Tracheophyta</taxon>
        <taxon>Spermatophyta</taxon>
        <taxon>Magnoliopsida</taxon>
        <taxon>eudicotyledons</taxon>
        <taxon>Gunneridae</taxon>
        <taxon>Pentapetalae</taxon>
        <taxon>rosids</taxon>
        <taxon>fabids</taxon>
        <taxon>Cucurbitales</taxon>
        <taxon>Cucurbitaceae</taxon>
        <taxon>Benincaseae</taxon>
        <taxon>Cucumis</taxon>
    </lineage>
</organism>
<dbReference type="Proteomes" id="UP000321393">
    <property type="component" value="Unassembled WGS sequence"/>
</dbReference>
<name>A0A5A7U405_CUCMM</name>
<accession>A0A5A7U405</accession>
<comment type="caution">
    <text evidence="2">The sequence shown here is derived from an EMBL/GenBank/DDBJ whole genome shotgun (WGS) entry which is preliminary data.</text>
</comment>
<reference evidence="2 3" key="1">
    <citation type="submission" date="2019-08" db="EMBL/GenBank/DDBJ databases">
        <title>Draft genome sequences of two oriental melons (Cucumis melo L. var makuwa).</title>
        <authorList>
            <person name="Kwon S.-Y."/>
        </authorList>
    </citation>
    <scope>NUCLEOTIDE SEQUENCE [LARGE SCALE GENOMIC DNA]</scope>
    <source>
        <strain evidence="3">cv. SW 3</strain>
        <tissue evidence="2">Leaf</tissue>
    </source>
</reference>
<protein>
    <submittedName>
        <fullName evidence="2">Protein disulfide isomerase-like 1-6</fullName>
    </submittedName>
</protein>
<dbReference type="OrthoDB" id="427280at2759"/>
<evidence type="ECO:0000256" key="1">
    <source>
        <dbReference type="SAM" id="MobiDB-lite"/>
    </source>
</evidence>
<proteinExistence type="predicted"/>
<feature type="region of interest" description="Disordered" evidence="1">
    <location>
        <begin position="16"/>
        <end position="52"/>
    </location>
</feature>
<gene>
    <name evidence="2" type="ORF">E6C27_scaffold175G001810</name>
</gene>
<evidence type="ECO:0000313" key="2">
    <source>
        <dbReference type="EMBL" id="KAA0050532.1"/>
    </source>
</evidence>
<keyword evidence="2" id="KW-0413">Isomerase</keyword>
<dbReference type="EMBL" id="SSTE01011829">
    <property type="protein sequence ID" value="KAA0050532.1"/>
    <property type="molecule type" value="Genomic_DNA"/>
</dbReference>